<evidence type="ECO:0000313" key="13">
    <source>
        <dbReference type="Proteomes" id="UP001497516"/>
    </source>
</evidence>
<dbReference type="InterPro" id="IPR005467">
    <property type="entry name" value="His_kinase_dom"/>
</dbReference>
<keyword evidence="4 7" id="KW-0597">Phosphoprotein</keyword>
<keyword evidence="9" id="KW-0472">Membrane</keyword>
<evidence type="ECO:0000256" key="5">
    <source>
        <dbReference type="ARBA" id="ARBA00022824"/>
    </source>
</evidence>
<dbReference type="InterPro" id="IPR001789">
    <property type="entry name" value="Sig_transdc_resp-reg_receiver"/>
</dbReference>
<feature type="domain" description="Histidine kinase" evidence="10">
    <location>
        <begin position="393"/>
        <end position="667"/>
    </location>
</feature>
<evidence type="ECO:0000256" key="2">
    <source>
        <dbReference type="ARBA" id="ARBA00004477"/>
    </source>
</evidence>
<evidence type="ECO:0000256" key="7">
    <source>
        <dbReference type="PROSITE-ProRule" id="PRU00169"/>
    </source>
</evidence>
<comment type="catalytic activity">
    <reaction evidence="1">
        <text>ATP + protein L-histidine = ADP + protein N-phospho-L-histidine.</text>
        <dbReference type="EC" id="2.7.13.3"/>
    </reaction>
</comment>
<dbReference type="Gene3D" id="1.10.287.130">
    <property type="match status" value="1"/>
</dbReference>
<proteinExistence type="predicted"/>
<dbReference type="PRINTS" id="PR00344">
    <property type="entry name" value="BCTRLSENSOR"/>
</dbReference>
<dbReference type="InterPro" id="IPR003661">
    <property type="entry name" value="HisK_dim/P_dom"/>
</dbReference>
<dbReference type="InterPro" id="IPR004358">
    <property type="entry name" value="Sig_transdc_His_kin-like_C"/>
</dbReference>
<dbReference type="EC" id="2.7.13.3" evidence="3"/>
<keyword evidence="9" id="KW-0812">Transmembrane</keyword>
<evidence type="ECO:0000256" key="8">
    <source>
        <dbReference type="SAM" id="MobiDB-lite"/>
    </source>
</evidence>
<evidence type="ECO:0000313" key="12">
    <source>
        <dbReference type="EMBL" id="CAL1407659.1"/>
    </source>
</evidence>
<dbReference type="SUPFAM" id="SSF52172">
    <property type="entry name" value="CheY-like"/>
    <property type="match status" value="1"/>
</dbReference>
<evidence type="ECO:0000256" key="3">
    <source>
        <dbReference type="ARBA" id="ARBA00012438"/>
    </source>
</evidence>
<keyword evidence="6" id="KW-0675">Receptor</keyword>
<dbReference type="EMBL" id="OZ034821">
    <property type="protein sequence ID" value="CAL1407659.1"/>
    <property type="molecule type" value="Genomic_DNA"/>
</dbReference>
<evidence type="ECO:0000259" key="11">
    <source>
        <dbReference type="PROSITE" id="PS50110"/>
    </source>
</evidence>
<reference evidence="12 13" key="1">
    <citation type="submission" date="2024-04" db="EMBL/GenBank/DDBJ databases">
        <authorList>
            <person name="Fracassetti M."/>
        </authorList>
    </citation>
    <scope>NUCLEOTIDE SEQUENCE [LARGE SCALE GENOMIC DNA]</scope>
</reference>
<evidence type="ECO:0000256" key="9">
    <source>
        <dbReference type="SAM" id="Phobius"/>
    </source>
</evidence>
<evidence type="ECO:0000259" key="10">
    <source>
        <dbReference type="PROSITE" id="PS50109"/>
    </source>
</evidence>
<dbReference type="SUPFAM" id="SSF47384">
    <property type="entry name" value="Homodimeric domain of signal transducing histidine kinase"/>
    <property type="match status" value="1"/>
</dbReference>
<feature type="region of interest" description="Disordered" evidence="8">
    <location>
        <begin position="672"/>
        <end position="692"/>
    </location>
</feature>
<feature type="region of interest" description="Disordered" evidence="8">
    <location>
        <begin position="757"/>
        <end position="778"/>
    </location>
</feature>
<dbReference type="Gene3D" id="3.40.50.2300">
    <property type="match status" value="1"/>
</dbReference>
<dbReference type="SMART" id="SM00387">
    <property type="entry name" value="HATPase_c"/>
    <property type="match status" value="1"/>
</dbReference>
<dbReference type="InterPro" id="IPR036890">
    <property type="entry name" value="HATPase_C_sf"/>
</dbReference>
<dbReference type="InterPro" id="IPR011006">
    <property type="entry name" value="CheY-like_superfamily"/>
</dbReference>
<dbReference type="InterPro" id="IPR003594">
    <property type="entry name" value="HATPase_dom"/>
</dbReference>
<dbReference type="Pfam" id="PF00512">
    <property type="entry name" value="HisKA"/>
    <property type="match status" value="1"/>
</dbReference>
<gene>
    <name evidence="12" type="ORF">LTRI10_LOCUS47313</name>
</gene>
<dbReference type="PROSITE" id="PS50110">
    <property type="entry name" value="RESPONSE_REGULATORY"/>
    <property type="match status" value="1"/>
</dbReference>
<feature type="transmembrane region" description="Helical" evidence="9">
    <location>
        <begin position="305"/>
        <end position="328"/>
    </location>
</feature>
<sequence length="1095" mass="120958">MKPLRLLKQLIPPLMFLIVLAVSTVVFAKLRILINETELRVDSEIDVYSDTFYAAIEKSGKALLPGNATTATLATSLASNFNGSLPTFSAIMTKVAPTLFMAVSAIPKLSQASFASRDGLFLSVYREDKDRIFLVYSNASFSPTWFTQPVNHDTGEPYGVAVVSKAMLTPNTEWFRAGLDGDGVVSSMGRSWKDDHEGMLLSTVSVHGKGVISLGFATETIVDHFTSLNSRGLYLQLATQEGEVVVRPAADAAVVIERFSNGVLTVRNGVNGEIGNLSCDTAGTVARSPAGTVAGIEGSFYCSTLIIGGVNMVYVLAYPGSGLMSLVVRITKASIILVGVLFSMVVLSLALFLWNATRATKRELYLCASLIKQTEATRQAERKSMNKTRIFAGISHDVRNALAQLVALIQFCQEDANNPDVNKVAGDLQKVENCARDAVGMLESVLDINKLEAGKLELRNEDFNLGNLVEELVDRFYHLGIKKGVDVVFDPSDAFIHKSPHVHGDQTRVRQILSNLLSNAIKFTSEGHVKVRASVKKRNLRKDIIASNRTFAFGSLLSSCCWDRCGVNGESEHDTLQMAEAEDPKEVEFEFEVDDTGKGIPKTEWKSVFEDYVQATNNNSASHSGGFGLGLGNVQSLVRLMKGELQIVEKKEGEKGTCFRFNVFLCTSTPRIEGHQQQQSPSITMRPSSFALASPRREDSQVMILVEGEERRKVLKRYMENMNIKVVILTHPSSLCQELEKIRTKLEISSPAATTTVDQRLSRSVSNSSDSGTRNNLRTMTKGTSWSRFVLLVIDVNYHHDLHSRLLELKREGGNNVLWKIVWVHDRFMVHDGGEQSRLLQETLTSGGDYVVYKPFHGSRVNEVLCLLPGRNKSPIIPHGNAAMLAPPTTVQYQRISSNNSNCCWTIELGDPANCTISETVGQEAILVNSSDVGDDEEMKKQPLKGKKVLIVDDVSCLKTLHGRMMRKLGASSVEDCTNGKEAIDKVSSALREQSREENGVENWVPYYCILMDCEMPEMNGYEATRWIRAEEERSGQAGRIPIVAISGHSSTEEVNKSLEAGMDFHLTKPLKQNELLDVVRKINVMWSHTHTRRD</sequence>
<dbReference type="InterPro" id="IPR036097">
    <property type="entry name" value="HisK_dim/P_sf"/>
</dbReference>
<dbReference type="Gene3D" id="3.30.565.10">
    <property type="entry name" value="Histidine kinase-like ATPase, C-terminal domain"/>
    <property type="match status" value="1"/>
</dbReference>
<dbReference type="PROSITE" id="PS50109">
    <property type="entry name" value="HIS_KIN"/>
    <property type="match status" value="1"/>
</dbReference>
<keyword evidence="13" id="KW-1185">Reference proteome</keyword>
<accession>A0AAV2GAC5</accession>
<protein>
    <recommendedName>
        <fullName evidence="3">histidine kinase</fullName>
        <ecNumber evidence="3">2.7.13.3</ecNumber>
    </recommendedName>
</protein>
<evidence type="ECO:0000256" key="1">
    <source>
        <dbReference type="ARBA" id="ARBA00000085"/>
    </source>
</evidence>
<feature type="domain" description="Response regulatory" evidence="11">
    <location>
        <begin position="948"/>
        <end position="1084"/>
    </location>
</feature>
<dbReference type="AlphaFoldDB" id="A0AAV2GAC5"/>
<evidence type="ECO:0000256" key="4">
    <source>
        <dbReference type="ARBA" id="ARBA00022553"/>
    </source>
</evidence>
<comment type="subcellular location">
    <subcellularLocation>
        <location evidence="2">Endoplasmic reticulum membrane</location>
        <topology evidence="2">Multi-pass membrane protein</topology>
    </subcellularLocation>
</comment>
<feature type="modified residue" description="4-aspartylphosphate" evidence="7">
    <location>
        <position position="1013"/>
    </location>
</feature>
<dbReference type="SMART" id="SM00388">
    <property type="entry name" value="HisKA"/>
    <property type="match status" value="1"/>
</dbReference>
<dbReference type="GO" id="GO:0005789">
    <property type="term" value="C:endoplasmic reticulum membrane"/>
    <property type="evidence" value="ECO:0007669"/>
    <property type="project" value="UniProtKB-SubCell"/>
</dbReference>
<dbReference type="CDD" id="cd17546">
    <property type="entry name" value="REC_hyHK_CKI1_RcsC-like"/>
    <property type="match status" value="1"/>
</dbReference>
<dbReference type="Pfam" id="PF00072">
    <property type="entry name" value="Response_reg"/>
    <property type="match status" value="1"/>
</dbReference>
<feature type="transmembrane region" description="Helical" evidence="9">
    <location>
        <begin position="335"/>
        <end position="354"/>
    </location>
</feature>
<name>A0AAV2GAC5_9ROSI</name>
<feature type="compositionally biased region" description="Low complexity" evidence="8">
    <location>
        <begin position="762"/>
        <end position="771"/>
    </location>
</feature>
<dbReference type="SUPFAM" id="SSF55874">
    <property type="entry name" value="ATPase domain of HSP90 chaperone/DNA topoisomerase II/histidine kinase"/>
    <property type="match status" value="1"/>
</dbReference>
<keyword evidence="9" id="KW-1133">Transmembrane helix</keyword>
<dbReference type="InterPro" id="IPR050956">
    <property type="entry name" value="2C_system_His_kinase"/>
</dbReference>
<dbReference type="Pfam" id="PF02518">
    <property type="entry name" value="HATPase_c"/>
    <property type="match status" value="1"/>
</dbReference>
<organism evidence="12 13">
    <name type="scientific">Linum trigynum</name>
    <dbReference type="NCBI Taxonomy" id="586398"/>
    <lineage>
        <taxon>Eukaryota</taxon>
        <taxon>Viridiplantae</taxon>
        <taxon>Streptophyta</taxon>
        <taxon>Embryophyta</taxon>
        <taxon>Tracheophyta</taxon>
        <taxon>Spermatophyta</taxon>
        <taxon>Magnoliopsida</taxon>
        <taxon>eudicotyledons</taxon>
        <taxon>Gunneridae</taxon>
        <taxon>Pentapetalae</taxon>
        <taxon>rosids</taxon>
        <taxon>fabids</taxon>
        <taxon>Malpighiales</taxon>
        <taxon>Linaceae</taxon>
        <taxon>Linum</taxon>
    </lineage>
</organism>
<dbReference type="Proteomes" id="UP001497516">
    <property type="component" value="Chromosome 8"/>
</dbReference>
<keyword evidence="5" id="KW-0256">Endoplasmic reticulum</keyword>
<dbReference type="PANTHER" id="PTHR43719">
    <property type="entry name" value="TWO-COMPONENT HISTIDINE KINASE"/>
    <property type="match status" value="1"/>
</dbReference>
<dbReference type="GO" id="GO:0000155">
    <property type="term" value="F:phosphorelay sensor kinase activity"/>
    <property type="evidence" value="ECO:0007669"/>
    <property type="project" value="InterPro"/>
</dbReference>
<evidence type="ECO:0000256" key="6">
    <source>
        <dbReference type="ARBA" id="ARBA00023170"/>
    </source>
</evidence>
<dbReference type="SMART" id="SM00448">
    <property type="entry name" value="REC"/>
    <property type="match status" value="1"/>
</dbReference>
<feature type="compositionally biased region" description="Polar residues" evidence="8">
    <location>
        <begin position="672"/>
        <end position="687"/>
    </location>
</feature>
<dbReference type="PANTHER" id="PTHR43719:SF50">
    <property type="entry name" value="HISTIDINE KINASE CKI1-LIKE ISOFORM X1"/>
    <property type="match status" value="1"/>
</dbReference>